<dbReference type="EMBL" id="AZFJ01000049">
    <property type="protein sequence ID" value="KRL85997.1"/>
    <property type="molecule type" value="Genomic_DNA"/>
</dbReference>
<name>A0A0R1TXY7_9LACO</name>
<dbReference type="PATRIC" id="fig|1423783.4.peg.1445"/>
<accession>A0A0R1TXY7</accession>
<keyword evidence="2" id="KW-0812">Transmembrane</keyword>
<evidence type="ECO:0000313" key="4">
    <source>
        <dbReference type="Proteomes" id="UP000051922"/>
    </source>
</evidence>
<gene>
    <name evidence="3" type="ORF">FC50_GL001404</name>
</gene>
<dbReference type="RefSeq" id="WP_054650797.1">
    <property type="nucleotide sequence ID" value="NZ_AZFJ01000049.1"/>
</dbReference>
<sequence length="242" mass="27110">MILWILVISTILLFISFVTMKNSWYRTLFVAVTGIVMLGSIWAIYDNDQNHLGMKQVTTTTSQVVYSASPSKALPLLLHQDVGTNGDHNVYIYKISDSSKAKAQHTKADYRIHNRVVTSKTDVAQMQTTKREWVYKSNFTKLMFNGLNNHHLIKQTNTFKIPSTWYSLTTSQAKQLSKNMKAAQKQSAAQKAQLQMAIQQQVAAAKAKNPGMTTAQEQALAKQLAAKYQQAAIDKAVKAVQK</sequence>
<reference evidence="3 4" key="1">
    <citation type="journal article" date="2015" name="Genome Announc.">
        <title>Expanding the biotechnology potential of lactobacilli through comparative genomics of 213 strains and associated genera.</title>
        <authorList>
            <person name="Sun Z."/>
            <person name="Harris H.M."/>
            <person name="McCann A."/>
            <person name="Guo C."/>
            <person name="Argimon S."/>
            <person name="Zhang W."/>
            <person name="Yang X."/>
            <person name="Jeffery I.B."/>
            <person name="Cooney J.C."/>
            <person name="Kagawa T.F."/>
            <person name="Liu W."/>
            <person name="Song Y."/>
            <person name="Salvetti E."/>
            <person name="Wrobel A."/>
            <person name="Rasinkangas P."/>
            <person name="Parkhill J."/>
            <person name="Rea M.C."/>
            <person name="O'Sullivan O."/>
            <person name="Ritari J."/>
            <person name="Douillard F.P."/>
            <person name="Paul Ross R."/>
            <person name="Yang R."/>
            <person name="Briner A.E."/>
            <person name="Felis G.E."/>
            <person name="de Vos W.M."/>
            <person name="Barrangou R."/>
            <person name="Klaenhammer T.R."/>
            <person name="Caufield P.W."/>
            <person name="Cui Y."/>
            <person name="Zhang H."/>
            <person name="O'Toole P.W."/>
        </authorList>
    </citation>
    <scope>NUCLEOTIDE SEQUENCE [LARGE SCALE GENOMIC DNA]</scope>
    <source>
        <strain evidence="3 4">DSM 15945</strain>
    </source>
</reference>
<evidence type="ECO:0000313" key="3">
    <source>
        <dbReference type="EMBL" id="KRL85997.1"/>
    </source>
</evidence>
<feature type="coiled-coil region" evidence="1">
    <location>
        <begin position="166"/>
        <end position="200"/>
    </location>
</feature>
<keyword evidence="2" id="KW-1133">Transmembrane helix</keyword>
<keyword evidence="4" id="KW-1185">Reference proteome</keyword>
<proteinExistence type="predicted"/>
<dbReference type="InterPro" id="IPR032083">
    <property type="entry name" value="DUF4811"/>
</dbReference>
<evidence type="ECO:0008006" key="5">
    <source>
        <dbReference type="Google" id="ProtNLM"/>
    </source>
</evidence>
<feature type="transmembrane region" description="Helical" evidence="2">
    <location>
        <begin position="27"/>
        <end position="45"/>
    </location>
</feature>
<dbReference type="Pfam" id="PF16069">
    <property type="entry name" value="DUF4811"/>
    <property type="match status" value="1"/>
</dbReference>
<dbReference type="AlphaFoldDB" id="A0A0R1TXY7"/>
<dbReference type="Proteomes" id="UP000051922">
    <property type="component" value="Unassembled WGS sequence"/>
</dbReference>
<keyword evidence="1" id="KW-0175">Coiled coil</keyword>
<evidence type="ECO:0000256" key="1">
    <source>
        <dbReference type="SAM" id="Coils"/>
    </source>
</evidence>
<dbReference type="OrthoDB" id="2249491at2"/>
<organism evidence="3 4">
    <name type="scientific">Lacticaseibacillus pantheris DSM 15945 = JCM 12539 = NBRC 106106</name>
    <dbReference type="NCBI Taxonomy" id="1423783"/>
    <lineage>
        <taxon>Bacteria</taxon>
        <taxon>Bacillati</taxon>
        <taxon>Bacillota</taxon>
        <taxon>Bacilli</taxon>
        <taxon>Lactobacillales</taxon>
        <taxon>Lactobacillaceae</taxon>
        <taxon>Lacticaseibacillus</taxon>
    </lineage>
</organism>
<keyword evidence="2" id="KW-0472">Membrane</keyword>
<protein>
    <recommendedName>
        <fullName evidence="5">DUF4811 domain-containing protein</fullName>
    </recommendedName>
</protein>
<dbReference type="STRING" id="1423783.FC50_GL001404"/>
<comment type="caution">
    <text evidence="3">The sequence shown here is derived from an EMBL/GenBank/DDBJ whole genome shotgun (WGS) entry which is preliminary data.</text>
</comment>
<evidence type="ECO:0000256" key="2">
    <source>
        <dbReference type="SAM" id="Phobius"/>
    </source>
</evidence>